<dbReference type="Proteomes" id="UP000599523">
    <property type="component" value="Unassembled WGS sequence"/>
</dbReference>
<dbReference type="PANTHER" id="PTHR36510">
    <property type="entry name" value="GLUTAMATE--CYSTEINE LIGASE 2-RELATED"/>
    <property type="match status" value="1"/>
</dbReference>
<dbReference type="RefSeq" id="WP_168988903.1">
    <property type="nucleotide sequence ID" value="NZ_CAWPHM010000003.1"/>
</dbReference>
<sequence length="473" mass="52747">MGQEIDHVIFTAAERTEFARRLAEETEALIEECTLSGTADDTRLLGLELETCLVDRETLRPAMCNQVFLSRLDSPLASAELARHNAEFNFAPLPVADAMLGRLHAALRHQYTEARRVAAELGSDIALCGILPTLEPAALTLANISPLNRYLALNRQVMQAHRGTAFGLEIKGRDHLVQPLDSVMMEAATTSLQIHLRLPAHEMRTAYNAAQLVSAPLMALCANSPLLFGHDLWAETRIPLFEQSVGLGGFAAAAHGPVRRVSFGSGYAKRSMLECFEENLAHYPVLLPILDDSGARYPHLRLHNGTIWRWNRPIVGFDEDGGVHLRLEHRTLPSGPSLIDMVANTALFVGLVRHYMDQDVEALEFARVRSNFYEAARYGLNARIDWLDGLRHPVCRLLKRTLLPAAANGLGRLGIDPDDRDRYLDVLERRLDSRQNGAVWQRRFVARYPGDLVALTAAMLEQQVSDTPVHLWE</sequence>
<reference evidence="1" key="1">
    <citation type="submission" date="2019-12" db="EMBL/GenBank/DDBJ databases">
        <title>Comparative genomics gives insights into the taxonomy of the Azoarcus-Aromatoleum group and reveals separate origins of nif in the plant-associated Azoarcus and non-plant-associated Aromatoleum sub-groups.</title>
        <authorList>
            <person name="Lafos M."/>
            <person name="Maluk M."/>
            <person name="Batista M."/>
            <person name="Junghare M."/>
            <person name="Carmona M."/>
            <person name="Faoro H."/>
            <person name="Cruz L.M."/>
            <person name="Battistoni F."/>
            <person name="De Souza E."/>
            <person name="Pedrosa F."/>
            <person name="Chen W.-M."/>
            <person name="Poole P.S."/>
            <person name="Dixon R.A."/>
            <person name="James E.K."/>
        </authorList>
    </citation>
    <scope>NUCLEOTIDE SEQUENCE</scope>
    <source>
        <strain evidence="1">NSC3</strain>
    </source>
</reference>
<comment type="caution">
    <text evidence="1">The sequence shown here is derived from an EMBL/GenBank/DDBJ whole genome shotgun (WGS) entry which is preliminary data.</text>
</comment>
<organism evidence="1 2">
    <name type="scientific">Azoarcus taiwanensis</name>
    <dbReference type="NCBI Taxonomy" id="666964"/>
    <lineage>
        <taxon>Bacteria</taxon>
        <taxon>Pseudomonadati</taxon>
        <taxon>Pseudomonadota</taxon>
        <taxon>Betaproteobacteria</taxon>
        <taxon>Rhodocyclales</taxon>
        <taxon>Zoogloeaceae</taxon>
        <taxon>Azoarcus</taxon>
    </lineage>
</organism>
<dbReference type="EMBL" id="WTVM01000102">
    <property type="protein sequence ID" value="NMG04222.1"/>
    <property type="molecule type" value="Genomic_DNA"/>
</dbReference>
<dbReference type="AlphaFoldDB" id="A0A972JC82"/>
<dbReference type="Gene3D" id="3.30.590.20">
    <property type="match status" value="1"/>
</dbReference>
<proteinExistence type="predicted"/>
<keyword evidence="1" id="KW-0436">Ligase</keyword>
<dbReference type="InterPro" id="IPR006336">
    <property type="entry name" value="GCS2"/>
</dbReference>
<evidence type="ECO:0000313" key="1">
    <source>
        <dbReference type="EMBL" id="NMG04222.1"/>
    </source>
</evidence>
<keyword evidence="2" id="KW-1185">Reference proteome</keyword>
<name>A0A972JC82_9RHOO</name>
<accession>A0A972JC82</accession>
<evidence type="ECO:0000313" key="2">
    <source>
        <dbReference type="Proteomes" id="UP000599523"/>
    </source>
</evidence>
<dbReference type="InterPro" id="IPR014746">
    <property type="entry name" value="Gln_synth/guanido_kin_cat_dom"/>
</dbReference>
<protein>
    <submittedName>
        <fullName evidence="1">Glutamate--cysteine ligase</fullName>
    </submittedName>
</protein>
<dbReference type="InterPro" id="IPR016602">
    <property type="entry name" value="UCP012666"/>
</dbReference>
<dbReference type="GO" id="GO:0016879">
    <property type="term" value="F:ligase activity, forming carbon-nitrogen bonds"/>
    <property type="evidence" value="ECO:0007669"/>
    <property type="project" value="TreeGrafter"/>
</dbReference>
<dbReference type="PANTHER" id="PTHR36510:SF3">
    <property type="entry name" value="CONSERVED PROTEIN"/>
    <property type="match status" value="1"/>
</dbReference>
<dbReference type="SUPFAM" id="SSF55931">
    <property type="entry name" value="Glutamine synthetase/guanido kinase"/>
    <property type="match status" value="1"/>
</dbReference>
<dbReference type="PIRSF" id="PIRSF012666">
    <property type="entry name" value="UCP012666"/>
    <property type="match status" value="1"/>
</dbReference>
<dbReference type="Pfam" id="PF04107">
    <property type="entry name" value="GCS2"/>
    <property type="match status" value="1"/>
</dbReference>
<dbReference type="InterPro" id="IPR050141">
    <property type="entry name" value="GCL_type2/YbdK_subfam"/>
</dbReference>
<gene>
    <name evidence="1" type="ORF">GPA21_14795</name>
</gene>